<evidence type="ECO:0000256" key="3">
    <source>
        <dbReference type="ARBA" id="ARBA00022617"/>
    </source>
</evidence>
<evidence type="ECO:0000256" key="1">
    <source>
        <dbReference type="ARBA" id="ARBA00001970"/>
    </source>
</evidence>
<keyword evidence="3" id="KW-0349">Heme</keyword>
<comment type="caution">
    <text evidence="8">The sequence shown here is derived from an EMBL/GenBank/DDBJ whole genome shotgun (WGS) entry which is preliminary data.</text>
</comment>
<organism evidence="8 9">
    <name type="scientific">Kitasatospora paracochleata</name>
    <dbReference type="NCBI Taxonomy" id="58354"/>
    <lineage>
        <taxon>Bacteria</taxon>
        <taxon>Bacillati</taxon>
        <taxon>Actinomycetota</taxon>
        <taxon>Actinomycetes</taxon>
        <taxon>Kitasatosporales</taxon>
        <taxon>Streptomycetaceae</taxon>
        <taxon>Kitasatospora</taxon>
    </lineage>
</organism>
<proteinExistence type="inferred from homology"/>
<evidence type="ECO:0000256" key="4">
    <source>
        <dbReference type="ARBA" id="ARBA00022723"/>
    </source>
</evidence>
<dbReference type="InterPro" id="IPR011008">
    <property type="entry name" value="Dimeric_a/b-barrel"/>
</dbReference>
<dbReference type="PANTHER" id="PTHR30521">
    <property type="entry name" value="DEFERROCHELATASE/PEROXIDASE"/>
    <property type="match status" value="1"/>
</dbReference>
<evidence type="ECO:0000256" key="6">
    <source>
        <dbReference type="ARBA" id="ARBA00023004"/>
    </source>
</evidence>
<evidence type="ECO:0000256" key="5">
    <source>
        <dbReference type="ARBA" id="ARBA00023002"/>
    </source>
</evidence>
<dbReference type="RefSeq" id="WP_253803688.1">
    <property type="nucleotide sequence ID" value="NZ_BAAAUB010000119.1"/>
</dbReference>
<keyword evidence="9" id="KW-1185">Reference proteome</keyword>
<keyword evidence="5" id="KW-0560">Oxidoreductase</keyword>
<evidence type="ECO:0000256" key="2">
    <source>
        <dbReference type="ARBA" id="ARBA00022559"/>
    </source>
</evidence>
<comment type="cofactor">
    <cofactor evidence="1">
        <name>heme b</name>
        <dbReference type="ChEBI" id="CHEBI:60344"/>
    </cofactor>
</comment>
<dbReference type="PANTHER" id="PTHR30521:SF4">
    <property type="entry name" value="DEFERROCHELATASE"/>
    <property type="match status" value="1"/>
</dbReference>
<dbReference type="EMBL" id="JAMZDX010000007">
    <property type="protein sequence ID" value="MCP2313640.1"/>
    <property type="molecule type" value="Genomic_DNA"/>
</dbReference>
<sequence length="539" mass="58464">MAIDLKQTGIDPDLPTIPPTRNTQEAVRAALGDLQGNILQSHGRDHSRHLFITFATASADDRQQARQWLASLAQPAYVTSALTQYEEANRYRETLRTIDRNGAITAADRMAMVLSASSVFVGALVSADGYRDLRLGADLTPDDPSFAAGAKERVAVLNDPPVTAWEPTFQATLHALVIVADDDPVLRIDPLVAELKQQLAAVGATVAEETGTAMRFDAQGNPSPTGNVHEHFGFADGVSQPLFFARDIERARTLNGGIDVYDPSAPLDQVLVKDPAGGSDGYGSYFVYRKLEQDVAGFRGDEKALGLEIAQQSDPKAQDPTDADIALAGAYMVGRFKDGTPVVEQQVPGLVSLPNNFSYDRDVDAVRCPLASHVRKVNPRGDKQRQFGVPLTQERTQRIARRGISFGPVTLDPAPGDSVGLLFLCAQSSIPDQFEFIQALWSNFEQFLQPGTGLDAVIGQLPPSESRDQALEQPWPKVYGSHNQLDFSQQPPAPTSPFFPKRVGQWVTMRGGEYFFVPSLSALQRFGAVVEPAGDGTRP</sequence>
<comment type="similarity">
    <text evidence="7">Belongs to the DyP-type peroxidase family.</text>
</comment>
<dbReference type="Proteomes" id="UP001206483">
    <property type="component" value="Unassembled WGS sequence"/>
</dbReference>
<evidence type="ECO:0000313" key="8">
    <source>
        <dbReference type="EMBL" id="MCP2313640.1"/>
    </source>
</evidence>
<dbReference type="PROSITE" id="PS51404">
    <property type="entry name" value="DYP_PEROXIDASE"/>
    <property type="match status" value="1"/>
</dbReference>
<dbReference type="InterPro" id="IPR006314">
    <property type="entry name" value="Dyp_peroxidase"/>
</dbReference>
<evidence type="ECO:0000256" key="7">
    <source>
        <dbReference type="ARBA" id="ARBA00025737"/>
    </source>
</evidence>
<name>A0ABT1J880_9ACTN</name>
<protein>
    <submittedName>
        <fullName evidence="8">Dyp-type peroxidase family</fullName>
    </submittedName>
</protein>
<dbReference type="GO" id="GO:0004601">
    <property type="term" value="F:peroxidase activity"/>
    <property type="evidence" value="ECO:0007669"/>
    <property type="project" value="UniProtKB-KW"/>
</dbReference>
<reference evidence="8 9" key="1">
    <citation type="submission" date="2022-06" db="EMBL/GenBank/DDBJ databases">
        <title>Sequencing the genomes of 1000 actinobacteria strains.</title>
        <authorList>
            <person name="Klenk H.-P."/>
        </authorList>
    </citation>
    <scope>NUCLEOTIDE SEQUENCE [LARGE SCALE GENOMIC DNA]</scope>
    <source>
        <strain evidence="8 9">DSM 41656</strain>
    </source>
</reference>
<evidence type="ECO:0000313" key="9">
    <source>
        <dbReference type="Proteomes" id="UP001206483"/>
    </source>
</evidence>
<gene>
    <name evidence="8" type="ORF">FHR36_006839</name>
</gene>
<keyword evidence="6" id="KW-0408">Iron</keyword>
<dbReference type="SUPFAM" id="SSF54909">
    <property type="entry name" value="Dimeric alpha+beta barrel"/>
    <property type="match status" value="1"/>
</dbReference>
<keyword evidence="4" id="KW-0479">Metal-binding</keyword>
<accession>A0ABT1J880</accession>
<keyword evidence="2 8" id="KW-0575">Peroxidase</keyword>